<protein>
    <submittedName>
        <fullName evidence="1">Uncharacterized protein</fullName>
    </submittedName>
</protein>
<keyword evidence="2" id="KW-1185">Reference proteome</keyword>
<dbReference type="EMBL" id="HG934468">
    <property type="protein sequence ID" value="CDN32742.1"/>
    <property type="molecule type" value="Genomic_DNA"/>
</dbReference>
<evidence type="ECO:0000313" key="1">
    <source>
        <dbReference type="EMBL" id="CDN32742.1"/>
    </source>
</evidence>
<evidence type="ECO:0000313" key="2">
    <source>
        <dbReference type="Proteomes" id="UP000027616"/>
    </source>
</evidence>
<proteinExistence type="predicted"/>
<organism evidence="1 2">
    <name type="scientific">Mucinivorans hirudinis</name>
    <dbReference type="NCBI Taxonomy" id="1433126"/>
    <lineage>
        <taxon>Bacteria</taxon>
        <taxon>Pseudomonadati</taxon>
        <taxon>Bacteroidota</taxon>
        <taxon>Bacteroidia</taxon>
        <taxon>Bacteroidales</taxon>
        <taxon>Rikenellaceae</taxon>
        <taxon>Mucinivorans</taxon>
    </lineage>
</organism>
<accession>A0A060RAW5</accession>
<sequence length="38" mass="4366">MPGQFVIVGNGRSPLTLMLLSLRYKQHLVKTFSFLLLF</sequence>
<dbReference type="HOGENOM" id="CLU_3330323_0_0_10"/>
<reference evidence="1 2" key="1">
    <citation type="journal article" date="2015" name="Genome Announc.">
        <title>Complete Genome Sequence of the Novel Leech Symbiont Mucinivorans hirudinis M3T.</title>
        <authorList>
            <person name="Nelson M.C."/>
            <person name="Bomar L."/>
            <person name="Graf J."/>
        </authorList>
    </citation>
    <scope>NUCLEOTIDE SEQUENCE [LARGE SCALE GENOMIC DNA]</scope>
    <source>
        <strain evidence="2">M3</strain>
    </source>
</reference>
<dbReference type="AlphaFoldDB" id="A0A060RAW5"/>
<dbReference type="Proteomes" id="UP000027616">
    <property type="component" value="Chromosome I"/>
</dbReference>
<dbReference type="KEGG" id="rbc:BN938_2673"/>
<gene>
    <name evidence="1" type="ORF">BN938_2673</name>
</gene>
<name>A0A060RAW5_9BACT</name>